<dbReference type="EMBL" id="JARPTC010000014">
    <property type="protein sequence ID" value="MDO7787535.1"/>
    <property type="molecule type" value="Genomic_DNA"/>
</dbReference>
<gene>
    <name evidence="1" type="ORF">P6N53_09915</name>
</gene>
<reference evidence="1" key="2">
    <citation type="submission" date="2023-03" db="EMBL/GenBank/DDBJ databases">
        <authorList>
            <person name="Zhang Z."/>
        </authorList>
    </citation>
    <scope>NUCLEOTIDE SEQUENCE</scope>
    <source>
        <strain evidence="1">DSA</strain>
    </source>
</reference>
<name>A0AAW7ZDG6_9FIRM</name>
<dbReference type="Proteomes" id="UP001172911">
    <property type="component" value="Unassembled WGS sequence"/>
</dbReference>
<dbReference type="AlphaFoldDB" id="A0AAW7ZDG6"/>
<evidence type="ECO:0000313" key="2">
    <source>
        <dbReference type="Proteomes" id="UP001172911"/>
    </source>
</evidence>
<reference evidence="1" key="1">
    <citation type="journal article" date="2023" name="J. Hazard. Mater.">
        <title>Anaerobic biodegradation of pyrene and benzo[a]pyrene by a new sulfate-reducing Desulforamulus aquiferis strain DSA.</title>
        <authorList>
            <person name="Zhang Z."/>
            <person name="Sun J."/>
            <person name="Gong X."/>
            <person name="Wang C."/>
            <person name="Wang H."/>
        </authorList>
    </citation>
    <scope>NUCLEOTIDE SEQUENCE</scope>
    <source>
        <strain evidence="1">DSA</strain>
    </source>
</reference>
<protein>
    <submittedName>
        <fullName evidence="1">Uncharacterized protein</fullName>
    </submittedName>
</protein>
<accession>A0AAW7ZDG6</accession>
<proteinExistence type="predicted"/>
<sequence length="145" mass="17011">MQRKKGKLLCYFCPGEVIGRFDGEEWQIKNISQALGGFSDKVFDTYMELSNMADEGWLVREERRTNSRAVIVVFYYLTGESILEKRQLIINRLLRTYLDSVVYPREELYVACKQHDLELIGLKRHAKSAERQVKQNSLRGFKNNL</sequence>
<dbReference type="RefSeq" id="WP_304542683.1">
    <property type="nucleotide sequence ID" value="NZ_JARPTC010000014.1"/>
</dbReference>
<keyword evidence="2" id="KW-1185">Reference proteome</keyword>
<organism evidence="1 2">
    <name type="scientific">Desulforamulus aquiferis</name>
    <dbReference type="NCBI Taxonomy" id="1397668"/>
    <lineage>
        <taxon>Bacteria</taxon>
        <taxon>Bacillati</taxon>
        <taxon>Bacillota</taxon>
        <taxon>Clostridia</taxon>
        <taxon>Eubacteriales</taxon>
        <taxon>Peptococcaceae</taxon>
        <taxon>Desulforamulus</taxon>
    </lineage>
</organism>
<evidence type="ECO:0000313" key="1">
    <source>
        <dbReference type="EMBL" id="MDO7787535.1"/>
    </source>
</evidence>
<comment type="caution">
    <text evidence="1">The sequence shown here is derived from an EMBL/GenBank/DDBJ whole genome shotgun (WGS) entry which is preliminary data.</text>
</comment>